<dbReference type="Gene3D" id="2.40.10.270">
    <property type="entry name" value="Bacteriophage SPP1 head-tail adaptor protein"/>
    <property type="match status" value="1"/>
</dbReference>
<dbReference type="Proteomes" id="UP000032232">
    <property type="component" value="Unassembled WGS sequence"/>
</dbReference>
<accession>A0A0D1EI49</accession>
<dbReference type="AlphaFoldDB" id="A0A0D1EI49"/>
<gene>
    <name evidence="1" type="ORF">jaqu_10200</name>
</gene>
<protein>
    <submittedName>
        <fullName evidence="1">Phage head-tail joining protein</fullName>
    </submittedName>
</protein>
<dbReference type="RefSeq" id="WP_043917856.1">
    <property type="nucleotide sequence ID" value="NZ_FZPF01000007.1"/>
</dbReference>
<reference evidence="1 2" key="1">
    <citation type="submission" date="2015-02" db="EMBL/GenBank/DDBJ databases">
        <title>Genome Sequence of Jannaschia aquimarina DSM28248, a member of the Roseobacter clade.</title>
        <authorList>
            <person name="Voget S."/>
            <person name="Daniel R."/>
        </authorList>
    </citation>
    <scope>NUCLEOTIDE SEQUENCE [LARGE SCALE GENOMIC DNA]</scope>
    <source>
        <strain evidence="1 2">GSW-M26</strain>
    </source>
</reference>
<dbReference type="EMBL" id="JYFE01000020">
    <property type="protein sequence ID" value="KIT17289.1"/>
    <property type="molecule type" value="Genomic_DNA"/>
</dbReference>
<evidence type="ECO:0000313" key="2">
    <source>
        <dbReference type="Proteomes" id="UP000032232"/>
    </source>
</evidence>
<proteinExistence type="predicted"/>
<dbReference type="STRING" id="935700.jaqu_10200"/>
<dbReference type="InterPro" id="IPR038666">
    <property type="entry name" value="SSP1_head-tail_sf"/>
</dbReference>
<dbReference type="PATRIC" id="fig|935700.4.peg.1065"/>
<keyword evidence="2" id="KW-1185">Reference proteome</keyword>
<dbReference type="InterPro" id="IPR008767">
    <property type="entry name" value="Phage_SPP1_head-tail_adaptor"/>
</dbReference>
<evidence type="ECO:0000313" key="1">
    <source>
        <dbReference type="EMBL" id="KIT17289.1"/>
    </source>
</evidence>
<comment type="caution">
    <text evidence="1">The sequence shown here is derived from an EMBL/GenBank/DDBJ whole genome shotgun (WGS) entry which is preliminary data.</text>
</comment>
<name>A0A0D1EI49_9RHOB</name>
<organism evidence="1 2">
    <name type="scientific">Jannaschia aquimarina</name>
    <dbReference type="NCBI Taxonomy" id="935700"/>
    <lineage>
        <taxon>Bacteria</taxon>
        <taxon>Pseudomonadati</taxon>
        <taxon>Pseudomonadota</taxon>
        <taxon>Alphaproteobacteria</taxon>
        <taxon>Rhodobacterales</taxon>
        <taxon>Roseobacteraceae</taxon>
        <taxon>Jannaschia</taxon>
    </lineage>
</organism>
<dbReference type="Pfam" id="PF05521">
    <property type="entry name" value="Phage_HCP"/>
    <property type="match status" value="1"/>
</dbReference>
<sequence>MRRTFTRHLNRLVPERVSDGAGGFERIWTERGSLWGDVQARTGTLRVTELGEEPRLKVKITAHALPQDHEGRPWQGDRLVDGLRAYEVEAVHEDDRRGRWLTIYAREVTEGSRP</sequence>